<dbReference type="AlphaFoldDB" id="A0A367KIK1"/>
<dbReference type="PANTHER" id="PTHR46140:SF1">
    <property type="entry name" value="VACUOLAR TRANSPORTER CHAPERONE COMPLEX SUBUNIT 4-RELATED"/>
    <property type="match status" value="1"/>
</dbReference>
<organism evidence="7 8">
    <name type="scientific">Rhizopus stolonifer</name>
    <name type="common">Rhizopus nigricans</name>
    <dbReference type="NCBI Taxonomy" id="4846"/>
    <lineage>
        <taxon>Eukaryota</taxon>
        <taxon>Fungi</taxon>
        <taxon>Fungi incertae sedis</taxon>
        <taxon>Mucoromycota</taxon>
        <taxon>Mucoromycotina</taxon>
        <taxon>Mucoromycetes</taxon>
        <taxon>Mucorales</taxon>
        <taxon>Mucorineae</taxon>
        <taxon>Rhizopodaceae</taxon>
        <taxon>Rhizopus</taxon>
    </lineage>
</organism>
<evidence type="ECO:0000256" key="1">
    <source>
        <dbReference type="ARBA" id="ARBA00004127"/>
    </source>
</evidence>
<reference evidence="7 8" key="1">
    <citation type="journal article" date="2018" name="G3 (Bethesda)">
        <title>Phylogenetic and Phylogenomic Definition of Rhizopus Species.</title>
        <authorList>
            <person name="Gryganskyi A.P."/>
            <person name="Golan J."/>
            <person name="Dolatabadi S."/>
            <person name="Mondo S."/>
            <person name="Robb S."/>
            <person name="Idnurm A."/>
            <person name="Muszewska A."/>
            <person name="Steczkiewicz K."/>
            <person name="Masonjones S."/>
            <person name="Liao H.L."/>
            <person name="Gajdeczka M.T."/>
            <person name="Anike F."/>
            <person name="Vuek A."/>
            <person name="Anishchenko I.M."/>
            <person name="Voigt K."/>
            <person name="de Hoog G.S."/>
            <person name="Smith M.E."/>
            <person name="Heitman J."/>
            <person name="Vilgalys R."/>
            <person name="Stajich J.E."/>
        </authorList>
    </citation>
    <scope>NUCLEOTIDE SEQUENCE [LARGE SCALE GENOMIC DNA]</scope>
    <source>
        <strain evidence="7 8">LSU 92-RS-03</strain>
    </source>
</reference>
<feature type="domain" description="DUF202" evidence="6">
    <location>
        <begin position="315"/>
        <end position="375"/>
    </location>
</feature>
<protein>
    <recommendedName>
        <fullName evidence="6">DUF202 domain-containing protein</fullName>
    </recommendedName>
</protein>
<dbReference type="EMBL" id="PJQM01001550">
    <property type="protein sequence ID" value="RCI02055.1"/>
    <property type="molecule type" value="Genomic_DNA"/>
</dbReference>
<evidence type="ECO:0000313" key="7">
    <source>
        <dbReference type="EMBL" id="RCI02055.1"/>
    </source>
</evidence>
<dbReference type="GO" id="GO:0012505">
    <property type="term" value="C:endomembrane system"/>
    <property type="evidence" value="ECO:0007669"/>
    <property type="project" value="UniProtKB-SubCell"/>
</dbReference>
<keyword evidence="2 5" id="KW-0812">Transmembrane</keyword>
<evidence type="ECO:0000313" key="8">
    <source>
        <dbReference type="Proteomes" id="UP000253551"/>
    </source>
</evidence>
<feature type="transmembrane region" description="Helical" evidence="5">
    <location>
        <begin position="389"/>
        <end position="409"/>
    </location>
</feature>
<dbReference type="Proteomes" id="UP000253551">
    <property type="component" value="Unassembled WGS sequence"/>
</dbReference>
<dbReference type="PANTHER" id="PTHR46140">
    <property type="entry name" value="VACUOLAR TRANSPORTER CHAPERONE 1-RELATED"/>
    <property type="match status" value="1"/>
</dbReference>
<evidence type="ECO:0000256" key="2">
    <source>
        <dbReference type="ARBA" id="ARBA00022692"/>
    </source>
</evidence>
<keyword evidence="3 5" id="KW-1133">Transmembrane helix</keyword>
<feature type="transmembrane region" description="Helical" evidence="5">
    <location>
        <begin position="324"/>
        <end position="344"/>
    </location>
</feature>
<dbReference type="OrthoDB" id="2243669at2759"/>
<evidence type="ECO:0000256" key="5">
    <source>
        <dbReference type="SAM" id="Phobius"/>
    </source>
</evidence>
<feature type="transmembrane region" description="Helical" evidence="5">
    <location>
        <begin position="351"/>
        <end position="369"/>
    </location>
</feature>
<comment type="subcellular location">
    <subcellularLocation>
        <location evidence="1">Endomembrane system</location>
        <topology evidence="1">Multi-pass membrane protein</topology>
    </subcellularLocation>
</comment>
<keyword evidence="8" id="KW-1185">Reference proteome</keyword>
<dbReference type="Pfam" id="PF02656">
    <property type="entry name" value="DUF202"/>
    <property type="match status" value="1"/>
</dbReference>
<dbReference type="Gene3D" id="3.20.100.30">
    <property type="entry name" value="VTC, catalytic tunnel domain"/>
    <property type="match status" value="2"/>
</dbReference>
<dbReference type="InterPro" id="IPR051572">
    <property type="entry name" value="VTC_Complex_Subunit"/>
</dbReference>
<accession>A0A367KIK1</accession>
<keyword evidence="4 5" id="KW-0472">Membrane</keyword>
<comment type="caution">
    <text evidence="7">The sequence shown here is derived from an EMBL/GenBank/DDBJ whole genome shotgun (WGS) entry which is preliminary data.</text>
</comment>
<dbReference type="InterPro" id="IPR003807">
    <property type="entry name" value="DUF202"/>
</dbReference>
<sequence>ELTKVLHFINKKQREIDSRIAYENRNRTRVELDEILLDLNELSRYTRLNCLALEPFGADIQQLDTQRFDPALVRIGRLLGSPKKIKSTFWVNPDQLTELRANLLFYLPPSDPESISCTYFDTSSLDHYKACLQQIDAKPVKEPQAGLEPILQVKHKRVIFGADVILDTQLEFTRLDTQEKMVFPYALLSIHDLPVWLMELVQQSKWICEVPRFSKYIQGASYFWKSPLTPWWLDYATLFERTKEVGYLNYQLLYRTDRHTQCHVPLPTYIPSSPMTSLISSTIVPDSASLETVVGVAGEEKPQPPKKKPGVIEPKVFLANERTFIHWLHFSSTLLNVAVTLLNFGDGVNRTVGIVFFAIAFIFATYSFGFFRWRVYRILNKPHLRFDDMFGPVFLCVLLTGSLVLNFVLRFNTPTQSNTYLGVNSTDNSL</sequence>
<gene>
    <name evidence="7" type="ORF">CU098_001968</name>
</gene>
<dbReference type="STRING" id="4846.A0A367KIK1"/>
<evidence type="ECO:0000259" key="6">
    <source>
        <dbReference type="Pfam" id="PF02656"/>
    </source>
</evidence>
<proteinExistence type="predicted"/>
<evidence type="ECO:0000256" key="4">
    <source>
        <dbReference type="ARBA" id="ARBA00023136"/>
    </source>
</evidence>
<feature type="non-terminal residue" evidence="7">
    <location>
        <position position="1"/>
    </location>
</feature>
<name>A0A367KIK1_RHIST</name>
<dbReference type="InterPro" id="IPR042267">
    <property type="entry name" value="VTC_sf"/>
</dbReference>
<evidence type="ECO:0000256" key="3">
    <source>
        <dbReference type="ARBA" id="ARBA00022989"/>
    </source>
</evidence>